<reference evidence="1 2" key="2">
    <citation type="submission" date="2016-01" db="EMBL/GenBank/DDBJ databases">
        <title>Microcella alkaliphila JAM AC0309 whole genome shotgun sequence.</title>
        <authorList>
            <person name="Kurata A."/>
            <person name="Hirose Y."/>
            <person name="Kishimoto N."/>
            <person name="Kobayashi T."/>
        </authorList>
    </citation>
    <scope>NUCLEOTIDE SEQUENCE [LARGE SCALE GENOMIC DNA]</scope>
    <source>
        <strain evidence="1 2">JAM AC0309</strain>
    </source>
</reference>
<reference evidence="2" key="1">
    <citation type="submission" date="2015-12" db="EMBL/GenBank/DDBJ databases">
        <authorList>
            <person name="Shamseldin A."/>
            <person name="Moawad H."/>
            <person name="Abd El-Rahim W.M."/>
            <person name="Sadowsky M.J."/>
        </authorList>
    </citation>
    <scope>NUCLEOTIDE SEQUENCE [LARGE SCALE GENOMIC DNA]</scope>
    <source>
        <strain evidence="2">JAM AC0309</strain>
    </source>
</reference>
<name>A0A0U4WU88_9MICO</name>
<dbReference type="EMBL" id="AP017315">
    <property type="protein sequence ID" value="BAU31450.1"/>
    <property type="molecule type" value="Genomic_DNA"/>
</dbReference>
<dbReference type="KEGG" id="malk:MalAC0309_0578"/>
<keyword evidence="1" id="KW-0670">Pyruvate</keyword>
<gene>
    <name evidence="1" type="ORF">MalAC0309_0578</name>
</gene>
<dbReference type="Proteomes" id="UP000218965">
    <property type="component" value="Chromosome"/>
</dbReference>
<evidence type="ECO:0000313" key="1">
    <source>
        <dbReference type="EMBL" id="BAU31450.1"/>
    </source>
</evidence>
<accession>A0A0U4WU88</accession>
<dbReference type="AlphaFoldDB" id="A0A0U4WU88"/>
<proteinExistence type="predicted"/>
<dbReference type="RefSeq" id="WP_161494045.1">
    <property type="nucleotide sequence ID" value="NZ_AP017315.1"/>
</dbReference>
<organism evidence="1 2">
    <name type="scientific">Microcella alkaliphila</name>
    <dbReference type="NCBI Taxonomy" id="279828"/>
    <lineage>
        <taxon>Bacteria</taxon>
        <taxon>Bacillati</taxon>
        <taxon>Actinomycetota</taxon>
        <taxon>Actinomycetes</taxon>
        <taxon>Micrococcales</taxon>
        <taxon>Microbacteriaceae</taxon>
        <taxon>Microcella</taxon>
    </lineage>
</organism>
<protein>
    <submittedName>
        <fullName evidence="1">Pyruvate ferredoxin oxidoreductase alpha subunit</fullName>
    </submittedName>
</protein>
<evidence type="ECO:0000313" key="2">
    <source>
        <dbReference type="Proteomes" id="UP000218965"/>
    </source>
</evidence>
<sequence length="130" mass="14020">MLTHPLLKLRQGHLDRLRPARRRGARPVLGRRALHLRELTIAEARAAALTALTTTAAGDSLCTLSRERLPAAKYHEGAVAALGDALRAARADIAPPEPAAWGAQWDHLAERDAGWRAYLAGGRDALARLA</sequence>